<dbReference type="EMBL" id="HE653275">
    <property type="protein sequence ID" value="CCF72306.1"/>
    <property type="molecule type" value="Genomic_DNA"/>
</dbReference>
<organism evidence="2">
    <name type="scientific">Burkholderia cepacia</name>
    <name type="common">Pseudomonas cepacia</name>
    <dbReference type="NCBI Taxonomy" id="292"/>
    <lineage>
        <taxon>Bacteria</taxon>
        <taxon>Pseudomonadati</taxon>
        <taxon>Pseudomonadota</taxon>
        <taxon>Betaproteobacteria</taxon>
        <taxon>Burkholderiales</taxon>
        <taxon>Burkholderiaceae</taxon>
        <taxon>Burkholderia</taxon>
        <taxon>Burkholderia cepacia complex</taxon>
    </lineage>
</organism>
<sequence>MTSKSCFNILQSSAVSATDQPHGNILWRGLPPALGLPGCILKEYLVAITTRSRAPASSTNLPTSRFAQARP</sequence>
<name>H8WTW0_BURCE</name>
<gene>
    <name evidence="2" type="primary">Seq2</name>
</gene>
<evidence type="ECO:0000313" key="2">
    <source>
        <dbReference type="EMBL" id="CCF72306.1"/>
    </source>
</evidence>
<accession>H8WTW0</accession>
<proteinExistence type="predicted"/>
<protein>
    <submittedName>
        <fullName evidence="2">Oxalate decarboxylase</fullName>
    </submittedName>
</protein>
<reference evidence="2" key="1">
    <citation type="submission" date="2012-01" db="EMBL/GenBank/DDBJ databases">
        <title>Purification, characterization and molecular studies on oxalate decarboxylase from B. cepacia inhabits Egyptian soil.</title>
        <authorList>
            <person name="Kilany M."/>
            <person name="Abou Shady H."/>
            <person name="Genedi K."/>
            <person name="Farouk W."/>
            <person name="Ibrahim E."/>
        </authorList>
    </citation>
    <scope>NUCLEOTIDE SEQUENCE</scope>
</reference>
<feature type="non-terminal residue" evidence="2">
    <location>
        <position position="71"/>
    </location>
</feature>
<evidence type="ECO:0000256" key="1">
    <source>
        <dbReference type="SAM" id="MobiDB-lite"/>
    </source>
</evidence>
<dbReference type="AlphaFoldDB" id="H8WTW0"/>
<feature type="region of interest" description="Disordered" evidence="1">
    <location>
        <begin position="51"/>
        <end position="71"/>
    </location>
</feature>